<feature type="compositionally biased region" description="Polar residues" evidence="1">
    <location>
        <begin position="75"/>
        <end position="86"/>
    </location>
</feature>
<gene>
    <name evidence="3" type="ORF">RSSM_03612</name>
</gene>
<dbReference type="EMBL" id="ANOH01000243">
    <property type="protein sequence ID" value="EMI54946.1"/>
    <property type="molecule type" value="Genomic_DNA"/>
</dbReference>
<evidence type="ECO:0000313" key="4">
    <source>
        <dbReference type="Proteomes" id="UP000011885"/>
    </source>
</evidence>
<evidence type="ECO:0000256" key="1">
    <source>
        <dbReference type="SAM" id="MobiDB-lite"/>
    </source>
</evidence>
<evidence type="ECO:0000259" key="2">
    <source>
        <dbReference type="Pfam" id="PF12728"/>
    </source>
</evidence>
<dbReference type="NCBIfam" id="TIGR01764">
    <property type="entry name" value="excise"/>
    <property type="match status" value="1"/>
</dbReference>
<keyword evidence="4" id="KW-1185">Reference proteome</keyword>
<dbReference type="InterPro" id="IPR009061">
    <property type="entry name" value="DNA-bd_dom_put_sf"/>
</dbReference>
<dbReference type="Pfam" id="PF12728">
    <property type="entry name" value="HTH_17"/>
    <property type="match status" value="1"/>
</dbReference>
<dbReference type="AlphaFoldDB" id="M5UAS5"/>
<dbReference type="OrthoDB" id="515428at2"/>
<feature type="domain" description="Helix-turn-helix" evidence="2">
    <location>
        <begin position="9"/>
        <end position="55"/>
    </location>
</feature>
<dbReference type="InterPro" id="IPR010093">
    <property type="entry name" value="SinI_DNA-bd"/>
</dbReference>
<dbReference type="PATRIC" id="fig|1263870.3.peg.3833"/>
<accession>M5UAS5</accession>
<reference evidence="3 4" key="1">
    <citation type="journal article" date="2013" name="Mar. Genomics">
        <title>Expression of sulfatases in Rhodopirellula baltica and the diversity of sulfatases in the genus Rhodopirellula.</title>
        <authorList>
            <person name="Wegner C.E."/>
            <person name="Richter-Heitmann T."/>
            <person name="Klindworth A."/>
            <person name="Klockow C."/>
            <person name="Richter M."/>
            <person name="Achstetter T."/>
            <person name="Glockner F.O."/>
            <person name="Harder J."/>
        </authorList>
    </citation>
    <scope>NUCLEOTIDE SEQUENCE [LARGE SCALE GENOMIC DNA]</scope>
    <source>
        <strain evidence="3 4">SM41</strain>
    </source>
</reference>
<evidence type="ECO:0000313" key="3">
    <source>
        <dbReference type="EMBL" id="EMI54946.1"/>
    </source>
</evidence>
<protein>
    <submittedName>
        <fullName evidence="3">Excisionase/Xis, DNA-binding domain protein</fullName>
    </submittedName>
</protein>
<proteinExistence type="predicted"/>
<dbReference type="Proteomes" id="UP000011885">
    <property type="component" value="Unassembled WGS sequence"/>
</dbReference>
<dbReference type="GO" id="GO:0003677">
    <property type="term" value="F:DNA binding"/>
    <property type="evidence" value="ECO:0007669"/>
    <property type="project" value="UniProtKB-KW"/>
</dbReference>
<feature type="region of interest" description="Disordered" evidence="1">
    <location>
        <begin position="55"/>
        <end position="86"/>
    </location>
</feature>
<dbReference type="InterPro" id="IPR041657">
    <property type="entry name" value="HTH_17"/>
</dbReference>
<sequence>MELHQDDVFTIDELATYLEVPKSTLYKLVQEGRIPGQKVGKHWRFHRDVIEQWLGKEHRPNANDLGRTNQPPPNQRHSQPVIQRNS</sequence>
<dbReference type="SUPFAM" id="SSF46955">
    <property type="entry name" value="Putative DNA-binding domain"/>
    <property type="match status" value="1"/>
</dbReference>
<name>M5UAS5_9BACT</name>
<organism evidence="3 4">
    <name type="scientific">Rhodopirellula sallentina SM41</name>
    <dbReference type="NCBI Taxonomy" id="1263870"/>
    <lineage>
        <taxon>Bacteria</taxon>
        <taxon>Pseudomonadati</taxon>
        <taxon>Planctomycetota</taxon>
        <taxon>Planctomycetia</taxon>
        <taxon>Pirellulales</taxon>
        <taxon>Pirellulaceae</taxon>
        <taxon>Rhodopirellula</taxon>
    </lineage>
</organism>
<comment type="caution">
    <text evidence="3">The sequence shown here is derived from an EMBL/GenBank/DDBJ whole genome shotgun (WGS) entry which is preliminary data.</text>
</comment>
<keyword evidence="3" id="KW-0238">DNA-binding</keyword>
<dbReference type="RefSeq" id="WP_008681048.1">
    <property type="nucleotide sequence ID" value="NZ_ANOH01000243.1"/>
</dbReference>